<evidence type="ECO:0000313" key="5">
    <source>
        <dbReference type="EMBL" id="AFY94748.1"/>
    </source>
</evidence>
<dbReference type="Pfam" id="PF00251">
    <property type="entry name" value="Glyco_hydro_32N"/>
    <property type="match status" value="1"/>
</dbReference>
<dbReference type="OrthoDB" id="9759709at2"/>
<name>K9UJB5_CHAP6</name>
<proteinExistence type="inferred from homology"/>
<dbReference type="InterPro" id="IPR013148">
    <property type="entry name" value="Glyco_hydro_32_N"/>
</dbReference>
<dbReference type="Gene3D" id="2.115.10.20">
    <property type="entry name" value="Glycosyl hydrolase domain, family 43"/>
    <property type="match status" value="1"/>
</dbReference>
<dbReference type="AlphaFoldDB" id="K9UJB5"/>
<dbReference type="STRING" id="1173020.Cha6605_3777"/>
<dbReference type="SUPFAM" id="SSF75005">
    <property type="entry name" value="Arabinanase/levansucrase/invertase"/>
    <property type="match status" value="1"/>
</dbReference>
<dbReference type="RefSeq" id="WP_015160868.1">
    <property type="nucleotide sequence ID" value="NC_019697.1"/>
</dbReference>
<keyword evidence="3" id="KW-0326">Glycosidase</keyword>
<keyword evidence="6" id="KW-1185">Reference proteome</keyword>
<evidence type="ECO:0000256" key="2">
    <source>
        <dbReference type="ARBA" id="ARBA00022801"/>
    </source>
</evidence>
<dbReference type="PANTHER" id="PTHR43101">
    <property type="entry name" value="BETA-FRUCTOSIDASE"/>
    <property type="match status" value="1"/>
</dbReference>
<reference evidence="5 6" key="1">
    <citation type="submission" date="2012-05" db="EMBL/GenBank/DDBJ databases">
        <title>Finished chromosome of genome of Chamaesiphon sp. PCC 6605.</title>
        <authorList>
            <consortium name="US DOE Joint Genome Institute"/>
            <person name="Gugger M."/>
            <person name="Coursin T."/>
            <person name="Rippka R."/>
            <person name="Tandeau De Marsac N."/>
            <person name="Huntemann M."/>
            <person name="Wei C.-L."/>
            <person name="Han J."/>
            <person name="Detter J.C."/>
            <person name="Han C."/>
            <person name="Tapia R."/>
            <person name="Chen A."/>
            <person name="Kyrpides N."/>
            <person name="Mavromatis K."/>
            <person name="Markowitz V."/>
            <person name="Szeto E."/>
            <person name="Ivanova N."/>
            <person name="Pagani I."/>
            <person name="Pati A."/>
            <person name="Goodwin L."/>
            <person name="Nordberg H.P."/>
            <person name="Cantor M.N."/>
            <person name="Hua S.X."/>
            <person name="Woyke T."/>
            <person name="Kerfeld C.A."/>
        </authorList>
    </citation>
    <scope>NUCLEOTIDE SEQUENCE [LARGE SCALE GENOMIC DNA]</scope>
    <source>
        <strain evidence="6">ATCC 27169 / PCC 6605</strain>
    </source>
</reference>
<dbReference type="InterPro" id="IPR023296">
    <property type="entry name" value="Glyco_hydro_beta-prop_sf"/>
</dbReference>
<sequence>MLTLAPEFSYPTLQHPDRHVWDFWYHYDADTEIFHLFYLNADRSLVATDKHHFSSQVGYATTKDFLTIDWASDRVLGADPHGWDDTSIWSGDIIKIDGGYLMFYTSRNQATDDGMTQNIGVAFTHHIQSFDRWFRIPSIRIKPDAPYELHHVPEDLTIHAWRDPFLFRHEEQIYMLLSAKDPDRALGKKGAVALLKAKNNNFEDWEYLPAICHPGFYAEMEVPQLYKSAADEYTLVYSTWAKYDFAPTTQQSGGLQGLSSSSLFNFPSVAPKVFLPETANLYACRIIPELDGEIVGFDITTGGIRRSGVRTGLQHVDRDFSGYSIEM</sequence>
<dbReference type="KEGG" id="cmp:Cha6605_3777"/>
<dbReference type="GO" id="GO:0016798">
    <property type="term" value="F:hydrolase activity, acting on glycosyl bonds"/>
    <property type="evidence" value="ECO:0007669"/>
    <property type="project" value="UniProtKB-KW"/>
</dbReference>
<dbReference type="PANTHER" id="PTHR43101:SF1">
    <property type="entry name" value="BETA-FRUCTOSIDASE"/>
    <property type="match status" value="1"/>
</dbReference>
<protein>
    <submittedName>
        <fullName evidence="5">Beta-fructosidase, levanase/invertase</fullName>
    </submittedName>
</protein>
<dbReference type="eggNOG" id="COG1621">
    <property type="taxonomic scope" value="Bacteria"/>
</dbReference>
<evidence type="ECO:0000313" key="6">
    <source>
        <dbReference type="Proteomes" id="UP000010366"/>
    </source>
</evidence>
<organism evidence="5 6">
    <name type="scientific">Chamaesiphon minutus (strain ATCC 27169 / PCC 6605)</name>
    <dbReference type="NCBI Taxonomy" id="1173020"/>
    <lineage>
        <taxon>Bacteria</taxon>
        <taxon>Bacillati</taxon>
        <taxon>Cyanobacteriota</taxon>
        <taxon>Cyanophyceae</taxon>
        <taxon>Gomontiellales</taxon>
        <taxon>Chamaesiphonaceae</taxon>
        <taxon>Chamaesiphon</taxon>
    </lineage>
</organism>
<dbReference type="EMBL" id="CP003600">
    <property type="protein sequence ID" value="AFY94748.1"/>
    <property type="molecule type" value="Genomic_DNA"/>
</dbReference>
<dbReference type="HOGENOM" id="CLU_860019_0_0_3"/>
<feature type="domain" description="Glycosyl hydrolase family 32 N-terminal" evidence="4">
    <location>
        <begin position="32"/>
        <end position="232"/>
    </location>
</feature>
<evidence type="ECO:0000256" key="1">
    <source>
        <dbReference type="ARBA" id="ARBA00009902"/>
    </source>
</evidence>
<dbReference type="InterPro" id="IPR051214">
    <property type="entry name" value="GH32_Enzymes"/>
</dbReference>
<accession>K9UJB5</accession>
<evidence type="ECO:0000259" key="4">
    <source>
        <dbReference type="Pfam" id="PF00251"/>
    </source>
</evidence>
<comment type="similarity">
    <text evidence="1">Belongs to the glycosyl hydrolase 32 family.</text>
</comment>
<keyword evidence="2" id="KW-0378">Hydrolase</keyword>
<dbReference type="Proteomes" id="UP000010366">
    <property type="component" value="Chromosome"/>
</dbReference>
<gene>
    <name evidence="5" type="ORF">Cha6605_3777</name>
</gene>
<evidence type="ECO:0000256" key="3">
    <source>
        <dbReference type="ARBA" id="ARBA00023295"/>
    </source>
</evidence>